<dbReference type="Proteomes" id="UP000216478">
    <property type="component" value="Unassembled WGS sequence"/>
</dbReference>
<proteinExistence type="predicted"/>
<name>A0A256FB21_9HYPH</name>
<evidence type="ECO:0000313" key="3">
    <source>
        <dbReference type="Proteomes" id="UP000216478"/>
    </source>
</evidence>
<dbReference type="AlphaFoldDB" id="A0A256FB21"/>
<organism evidence="2 3">
    <name type="scientific">Brucella grignonensis</name>
    <dbReference type="NCBI Taxonomy" id="94627"/>
    <lineage>
        <taxon>Bacteria</taxon>
        <taxon>Pseudomonadati</taxon>
        <taxon>Pseudomonadota</taxon>
        <taxon>Alphaproteobacteria</taxon>
        <taxon>Hyphomicrobiales</taxon>
        <taxon>Brucellaceae</taxon>
        <taxon>Brucella/Ochrobactrum group</taxon>
        <taxon>Brucella</taxon>
    </lineage>
</organism>
<feature type="region of interest" description="Disordered" evidence="1">
    <location>
        <begin position="1"/>
        <end position="38"/>
    </location>
</feature>
<evidence type="ECO:0000313" key="2">
    <source>
        <dbReference type="EMBL" id="OYR12067.1"/>
    </source>
</evidence>
<reference evidence="2 3" key="1">
    <citation type="submission" date="2017-07" db="EMBL/GenBank/DDBJ databases">
        <title>Phylogenetic study on the rhizospheric bacterium Ochrobactrum sp. A44.</title>
        <authorList>
            <person name="Krzyzanowska D.M."/>
            <person name="Ossowicki A."/>
            <person name="Rajewska M."/>
            <person name="Maciag T."/>
            <person name="Kaczynski Z."/>
            <person name="Czerwicka M."/>
            <person name="Jafra S."/>
        </authorList>
    </citation>
    <scope>NUCLEOTIDE SEQUENCE [LARGE SCALE GENOMIC DNA]</scope>
    <source>
        <strain evidence="2 3">OgA9a</strain>
    </source>
</reference>
<keyword evidence="3" id="KW-1185">Reference proteome</keyword>
<sequence length="38" mass="4056">MFGFPLVPVAPDTKEKPAPAKPARVPKINNIASGRRLA</sequence>
<gene>
    <name evidence="2" type="ORF">CEV33_1631</name>
</gene>
<protein>
    <submittedName>
        <fullName evidence="2">Uncharacterized protein</fullName>
    </submittedName>
</protein>
<evidence type="ECO:0000256" key="1">
    <source>
        <dbReference type="SAM" id="MobiDB-lite"/>
    </source>
</evidence>
<dbReference type="EMBL" id="NNRL01000161">
    <property type="protein sequence ID" value="OYR12067.1"/>
    <property type="molecule type" value="Genomic_DNA"/>
</dbReference>
<accession>A0A256FB21</accession>
<comment type="caution">
    <text evidence="2">The sequence shown here is derived from an EMBL/GenBank/DDBJ whole genome shotgun (WGS) entry which is preliminary data.</text>
</comment>